<comment type="function">
    <text evidence="6">Component of the Mediator complex, a coactivator involved in the regulated transcription of nearly all RNA polymerase II-dependent genes. Mediator functions as a bridge to convey information from gene-specific regulatory proteins to the basal RNA polymerase II transcription machinery. Mediator is recruited to promoters by direct interactions with regulatory proteins and serves as a scaffold for the assembly of a functional preinitiation complex with RNA polymerase II and the general transcription factors.</text>
</comment>
<protein>
    <recommendedName>
        <fullName evidence="6">Mediator of RNA polymerase II transcription subunit 21</fullName>
    </recommendedName>
</protein>
<organism evidence="7 8">
    <name type="scientific">Symbiochloris irregularis</name>
    <dbReference type="NCBI Taxonomy" id="706552"/>
    <lineage>
        <taxon>Eukaryota</taxon>
        <taxon>Viridiplantae</taxon>
        <taxon>Chlorophyta</taxon>
        <taxon>core chlorophytes</taxon>
        <taxon>Trebouxiophyceae</taxon>
        <taxon>Trebouxiales</taxon>
        <taxon>Trebouxiaceae</taxon>
        <taxon>Symbiochloris</taxon>
    </lineage>
</organism>
<comment type="caution">
    <text evidence="7">The sequence shown here is derived from an EMBL/GenBank/DDBJ whole genome shotgun (WGS) entry which is preliminary data.</text>
</comment>
<comment type="subunit">
    <text evidence="6">Component of the Mediator complex.</text>
</comment>
<accession>A0AAW1PWH8</accession>
<dbReference type="GO" id="GO:0016592">
    <property type="term" value="C:mediator complex"/>
    <property type="evidence" value="ECO:0007669"/>
    <property type="project" value="UniProtKB-UniRule"/>
</dbReference>
<keyword evidence="8" id="KW-1185">Reference proteome</keyword>
<evidence type="ECO:0000313" key="8">
    <source>
        <dbReference type="Proteomes" id="UP001465755"/>
    </source>
</evidence>
<name>A0AAW1PWH8_9CHLO</name>
<dbReference type="PANTHER" id="PTHR13381:SF0">
    <property type="entry name" value="MEDIATOR OF RNA POLYMERASE II TRANSCRIPTION SUBUNIT 21"/>
    <property type="match status" value="1"/>
</dbReference>
<evidence type="ECO:0000256" key="6">
    <source>
        <dbReference type="RuleBase" id="RU366036"/>
    </source>
</evidence>
<keyword evidence="3 6" id="KW-0010">Activator</keyword>
<dbReference type="Gene3D" id="6.10.280.10">
    <property type="entry name" value="Mediator complex, subunit Med21"/>
    <property type="match status" value="1"/>
</dbReference>
<comment type="subcellular location">
    <subcellularLocation>
        <location evidence="1 6">Nucleus</location>
    </subcellularLocation>
</comment>
<dbReference type="Proteomes" id="UP001465755">
    <property type="component" value="Unassembled WGS sequence"/>
</dbReference>
<keyword evidence="4 6" id="KW-0804">Transcription</keyword>
<dbReference type="SUPFAM" id="SSF140718">
    <property type="entry name" value="Mediator hinge subcomplex-like"/>
    <property type="match status" value="1"/>
</dbReference>
<dbReference type="GO" id="GO:0006357">
    <property type="term" value="P:regulation of transcription by RNA polymerase II"/>
    <property type="evidence" value="ECO:0007669"/>
    <property type="project" value="TreeGrafter"/>
</dbReference>
<dbReference type="GO" id="GO:0003712">
    <property type="term" value="F:transcription coregulator activity"/>
    <property type="evidence" value="ECO:0007669"/>
    <property type="project" value="TreeGrafter"/>
</dbReference>
<evidence type="ECO:0000256" key="4">
    <source>
        <dbReference type="ARBA" id="ARBA00023163"/>
    </source>
</evidence>
<keyword evidence="5 6" id="KW-0539">Nucleus</keyword>
<reference evidence="7 8" key="1">
    <citation type="journal article" date="2024" name="Nat. Commun.">
        <title>Phylogenomics reveals the evolutionary origins of lichenization in chlorophyte algae.</title>
        <authorList>
            <person name="Puginier C."/>
            <person name="Libourel C."/>
            <person name="Otte J."/>
            <person name="Skaloud P."/>
            <person name="Haon M."/>
            <person name="Grisel S."/>
            <person name="Petersen M."/>
            <person name="Berrin J.G."/>
            <person name="Delaux P.M."/>
            <person name="Dal Grande F."/>
            <person name="Keller J."/>
        </authorList>
    </citation>
    <scope>NUCLEOTIDE SEQUENCE [LARGE SCALE GENOMIC DNA]</scope>
    <source>
        <strain evidence="7 8">SAG 2036</strain>
    </source>
</reference>
<proteinExistence type="inferred from homology"/>
<sequence length="138" mass="14961">MAEELPAVDLITQIQDHLNDLCAMFFNFAGSLQRDAAAVAVGEEQVPDQPVGVPKHDIKAMATQIVQASKQLDELICQLPELSLTEGQQLDKISRVKSASESQGQELREAVQLAEGRLALVQDMFAALADEVLEFAGD</sequence>
<evidence type="ECO:0000256" key="5">
    <source>
        <dbReference type="ARBA" id="ARBA00023242"/>
    </source>
</evidence>
<evidence type="ECO:0000256" key="2">
    <source>
        <dbReference type="ARBA" id="ARBA00023015"/>
    </source>
</evidence>
<evidence type="ECO:0000256" key="3">
    <source>
        <dbReference type="ARBA" id="ARBA00023159"/>
    </source>
</evidence>
<dbReference type="InterPro" id="IPR037212">
    <property type="entry name" value="Med7/Med21-like"/>
</dbReference>
<evidence type="ECO:0000313" key="7">
    <source>
        <dbReference type="EMBL" id="KAK9813939.1"/>
    </source>
</evidence>
<evidence type="ECO:0000256" key="1">
    <source>
        <dbReference type="ARBA" id="ARBA00004123"/>
    </source>
</evidence>
<keyword evidence="2 6" id="KW-0805">Transcription regulation</keyword>
<dbReference type="PANTHER" id="PTHR13381">
    <property type="entry name" value="RNA POLYMERASE II HOLOENZYME COMPONENT SRB7"/>
    <property type="match status" value="1"/>
</dbReference>
<dbReference type="Pfam" id="PF11221">
    <property type="entry name" value="Med21"/>
    <property type="match status" value="1"/>
</dbReference>
<dbReference type="AlphaFoldDB" id="A0AAW1PWH8"/>
<dbReference type="EMBL" id="JALJOQ010000002">
    <property type="protein sequence ID" value="KAK9813939.1"/>
    <property type="molecule type" value="Genomic_DNA"/>
</dbReference>
<comment type="similarity">
    <text evidence="6">Belongs to the Mediator complex subunit 21 family.</text>
</comment>
<dbReference type="InterPro" id="IPR021384">
    <property type="entry name" value="Mediator_Med21"/>
</dbReference>
<gene>
    <name evidence="7" type="ORF">WJX73_005732</name>
</gene>